<dbReference type="AlphaFoldDB" id="A0A0A9HDD5"/>
<accession>A0A0A9HDD5</accession>
<proteinExistence type="predicted"/>
<name>A0A0A9HDD5_ARUDO</name>
<evidence type="ECO:0000313" key="1">
    <source>
        <dbReference type="EMBL" id="JAE32866.1"/>
    </source>
</evidence>
<organism evidence="1">
    <name type="scientific">Arundo donax</name>
    <name type="common">Giant reed</name>
    <name type="synonym">Donax arundinaceus</name>
    <dbReference type="NCBI Taxonomy" id="35708"/>
    <lineage>
        <taxon>Eukaryota</taxon>
        <taxon>Viridiplantae</taxon>
        <taxon>Streptophyta</taxon>
        <taxon>Embryophyta</taxon>
        <taxon>Tracheophyta</taxon>
        <taxon>Spermatophyta</taxon>
        <taxon>Magnoliopsida</taxon>
        <taxon>Liliopsida</taxon>
        <taxon>Poales</taxon>
        <taxon>Poaceae</taxon>
        <taxon>PACMAD clade</taxon>
        <taxon>Arundinoideae</taxon>
        <taxon>Arundineae</taxon>
        <taxon>Arundo</taxon>
    </lineage>
</organism>
<protein>
    <submittedName>
        <fullName evidence="1">Uncharacterized protein</fullName>
    </submittedName>
</protein>
<reference evidence="1" key="2">
    <citation type="journal article" date="2015" name="Data Brief">
        <title>Shoot transcriptome of the giant reed, Arundo donax.</title>
        <authorList>
            <person name="Barrero R.A."/>
            <person name="Guerrero F.D."/>
            <person name="Moolhuijzen P."/>
            <person name="Goolsby J.A."/>
            <person name="Tidwell J."/>
            <person name="Bellgard S.E."/>
            <person name="Bellgard M.I."/>
        </authorList>
    </citation>
    <scope>NUCLEOTIDE SEQUENCE</scope>
    <source>
        <tissue evidence="1">Shoot tissue taken approximately 20 cm above the soil surface</tissue>
    </source>
</reference>
<sequence>MNFFGVANSLMFPRHFICLRLIYKPKNEHIVKSLFESNLCQKNLFNSLFNC</sequence>
<dbReference type="EMBL" id="GBRH01165030">
    <property type="protein sequence ID" value="JAE32866.1"/>
    <property type="molecule type" value="Transcribed_RNA"/>
</dbReference>
<reference evidence="1" key="1">
    <citation type="submission" date="2014-09" db="EMBL/GenBank/DDBJ databases">
        <authorList>
            <person name="Magalhaes I.L.F."/>
            <person name="Oliveira U."/>
            <person name="Santos F.R."/>
            <person name="Vidigal T.H.D.A."/>
            <person name="Brescovit A.D."/>
            <person name="Santos A.J."/>
        </authorList>
    </citation>
    <scope>NUCLEOTIDE SEQUENCE</scope>
    <source>
        <tissue evidence="1">Shoot tissue taken approximately 20 cm above the soil surface</tissue>
    </source>
</reference>